<sequence>MNKIDINGYKSIRQLSLELKPINILIGANGSGKSNFLSFFDFLKQIYRRNLQESVALKGIDTFLHKGEKVTTEISAHLHFPNTNGYSFILKKGDDRFIFTEEALWYDNPQYPNPFDVTSGKLGPESKLSSQTIPRAYYIRRYLDQLAKYHFHDTGENSPFNKVSNIENDIFYLYEKGSNLSALLYHIREKEPIVYQLIVQTIQSIAPYFFDFFLRPEKNGNLKLRWQSRYSSTVYGASDLSDGTIRFIALATLFLQPGLSQTIIIDEPELGLHPAAIAKLAGLIRSVAAKGYQVIIATQSTDLISHFDPEDIITVDQIDGESRFTRLDSEELAVWLEDYTIDDLWKRNIIRTGQPVVITNVNI</sequence>
<name>A0A1D3URQ9_TANFO</name>
<protein>
    <recommendedName>
        <fullName evidence="1">ATPase AAA-type core domain-containing protein</fullName>
    </recommendedName>
</protein>
<dbReference type="Gene3D" id="3.40.50.300">
    <property type="entry name" value="P-loop containing nucleotide triphosphate hydrolases"/>
    <property type="match status" value="1"/>
</dbReference>
<dbReference type="GO" id="GO:0000731">
    <property type="term" value="P:DNA synthesis involved in DNA repair"/>
    <property type="evidence" value="ECO:0007669"/>
    <property type="project" value="TreeGrafter"/>
</dbReference>
<evidence type="ECO:0000259" key="1">
    <source>
        <dbReference type="Pfam" id="PF13304"/>
    </source>
</evidence>
<dbReference type="CDD" id="cd00267">
    <property type="entry name" value="ABC_ATPase"/>
    <property type="match status" value="1"/>
</dbReference>
<feature type="domain" description="ATPase AAA-type core" evidence="1">
    <location>
        <begin position="22"/>
        <end position="304"/>
    </location>
</feature>
<dbReference type="GO" id="GO:0016887">
    <property type="term" value="F:ATP hydrolysis activity"/>
    <property type="evidence" value="ECO:0007669"/>
    <property type="project" value="InterPro"/>
</dbReference>
<dbReference type="RefSeq" id="WP_046824522.1">
    <property type="nucleotide sequence ID" value="NZ_CAUSRC010000056.1"/>
</dbReference>
<evidence type="ECO:0000313" key="2">
    <source>
        <dbReference type="EMBL" id="SCQ22860.1"/>
    </source>
</evidence>
<dbReference type="GO" id="GO:0006302">
    <property type="term" value="P:double-strand break repair"/>
    <property type="evidence" value="ECO:0007669"/>
    <property type="project" value="TreeGrafter"/>
</dbReference>
<evidence type="ECO:0000313" key="3">
    <source>
        <dbReference type="Proteomes" id="UP000182057"/>
    </source>
</evidence>
<dbReference type="InterPro" id="IPR003959">
    <property type="entry name" value="ATPase_AAA_core"/>
</dbReference>
<dbReference type="EMBL" id="FMMM01000067">
    <property type="protein sequence ID" value="SCQ22860.1"/>
    <property type="molecule type" value="Genomic_DNA"/>
</dbReference>
<dbReference type="Proteomes" id="UP000182057">
    <property type="component" value="Unassembled WGS sequence"/>
</dbReference>
<dbReference type="PIRSF" id="PIRSF029347">
    <property type="entry name" value="RecF"/>
    <property type="match status" value="1"/>
</dbReference>
<dbReference type="AlphaFoldDB" id="A0A1D3URQ9"/>
<dbReference type="PANTHER" id="PTHR32182">
    <property type="entry name" value="DNA REPLICATION AND REPAIR PROTEIN RECF"/>
    <property type="match status" value="1"/>
</dbReference>
<organism evidence="2 3">
    <name type="scientific">Tannerella forsythia</name>
    <name type="common">Bacteroides forsythus</name>
    <dbReference type="NCBI Taxonomy" id="28112"/>
    <lineage>
        <taxon>Bacteria</taxon>
        <taxon>Pseudomonadati</taxon>
        <taxon>Bacteroidota</taxon>
        <taxon>Bacteroidia</taxon>
        <taxon>Bacteroidales</taxon>
        <taxon>Tannerellaceae</taxon>
        <taxon>Tannerella</taxon>
    </lineage>
</organism>
<dbReference type="InterPro" id="IPR014555">
    <property type="entry name" value="RecF-like"/>
</dbReference>
<dbReference type="SUPFAM" id="SSF52540">
    <property type="entry name" value="P-loop containing nucleoside triphosphate hydrolases"/>
    <property type="match status" value="1"/>
</dbReference>
<dbReference type="GO" id="GO:0005524">
    <property type="term" value="F:ATP binding"/>
    <property type="evidence" value="ECO:0007669"/>
    <property type="project" value="InterPro"/>
</dbReference>
<proteinExistence type="predicted"/>
<accession>A0A1D3URQ9</accession>
<dbReference type="OrthoDB" id="9805802at2"/>
<dbReference type="InterPro" id="IPR027417">
    <property type="entry name" value="P-loop_NTPase"/>
</dbReference>
<gene>
    <name evidence="2" type="ORF">TFUB20_01858</name>
</gene>
<dbReference type="PANTHER" id="PTHR32182:SF22">
    <property type="entry name" value="ATP-DEPENDENT ENDONUCLEASE, OLD FAMILY-RELATED"/>
    <property type="match status" value="1"/>
</dbReference>
<dbReference type="Pfam" id="PF13304">
    <property type="entry name" value="AAA_21"/>
    <property type="match status" value="1"/>
</dbReference>
<reference evidence="2 3" key="1">
    <citation type="submission" date="2016-09" db="EMBL/GenBank/DDBJ databases">
        <authorList>
            <person name="Capua I."/>
            <person name="De Benedictis P."/>
            <person name="Joannis T."/>
            <person name="Lombin L.H."/>
            <person name="Cattoli G."/>
        </authorList>
    </citation>
    <scope>NUCLEOTIDE SEQUENCE [LARGE SCALE GENOMIC DNA]</scope>
    <source>
        <strain evidence="2 3">UB20</strain>
    </source>
</reference>